<dbReference type="InterPro" id="IPR042092">
    <property type="entry name" value="PsdUridine_s_RsuA/RluB/E/F_cat"/>
</dbReference>
<dbReference type="GO" id="GO:0003723">
    <property type="term" value="F:RNA binding"/>
    <property type="evidence" value="ECO:0007669"/>
    <property type="project" value="UniProtKB-KW"/>
</dbReference>
<dbReference type="EC" id="5.4.99.-" evidence="4"/>
<dbReference type="GO" id="GO:0000455">
    <property type="term" value="P:enzyme-directed rRNA pseudouridine synthesis"/>
    <property type="evidence" value="ECO:0007669"/>
    <property type="project" value="UniProtKB-ARBA"/>
</dbReference>
<evidence type="ECO:0000313" key="6">
    <source>
        <dbReference type="EMBL" id="PIR86010.1"/>
    </source>
</evidence>
<dbReference type="InterPro" id="IPR018496">
    <property type="entry name" value="PsdUridine_synth_RsuA/RluB_CS"/>
</dbReference>
<evidence type="ECO:0000256" key="4">
    <source>
        <dbReference type="RuleBase" id="RU003887"/>
    </source>
</evidence>
<feature type="domain" description="RNA-binding S4" evidence="5">
    <location>
        <begin position="3"/>
        <end position="65"/>
    </location>
</feature>
<evidence type="ECO:0000256" key="2">
    <source>
        <dbReference type="ARBA" id="ARBA00023235"/>
    </source>
</evidence>
<dbReference type="SUPFAM" id="SSF55120">
    <property type="entry name" value="Pseudouridine synthase"/>
    <property type="match status" value="1"/>
</dbReference>
<dbReference type="GO" id="GO:0120159">
    <property type="term" value="F:rRNA pseudouridine synthase activity"/>
    <property type="evidence" value="ECO:0007669"/>
    <property type="project" value="UniProtKB-ARBA"/>
</dbReference>
<comment type="caution">
    <text evidence="6">The sequence shown here is derived from an EMBL/GenBank/DDBJ whole genome shotgun (WGS) entry which is preliminary data.</text>
</comment>
<dbReference type="NCBIfam" id="TIGR00093">
    <property type="entry name" value="pseudouridine synthase"/>
    <property type="match status" value="1"/>
</dbReference>
<dbReference type="Pfam" id="PF00849">
    <property type="entry name" value="PseudoU_synth_2"/>
    <property type="match status" value="1"/>
</dbReference>
<dbReference type="SUPFAM" id="SSF55174">
    <property type="entry name" value="Alpha-L RNA-binding motif"/>
    <property type="match status" value="1"/>
</dbReference>
<evidence type="ECO:0000259" key="5">
    <source>
        <dbReference type="SMART" id="SM00363"/>
    </source>
</evidence>
<dbReference type="InterPro" id="IPR050343">
    <property type="entry name" value="RsuA_PseudoU_synthase"/>
</dbReference>
<accession>A0A2H0UI08</accession>
<sequence length="235" mass="26347">MTVRLNKYLADRKLASRREADVLIAEGKVLVNGKKAVIGQKVSEDDIVRLSPNATKAKTYLAYYKGAGIITHSPDKEKGEVDIATRIKKDYSIKDVYPIGRLDKASEGLIILTNDGRITSALLDSENDIEKEYEVTVDKPVTGRLLKKLAEGVNIEGYVTKPALTAPKSGKSFRIILTEGKKHQIRRMCMALGWQVKILKRVRVVNIKLDKLKPNQYRKIVGKELQEFLKELGLS</sequence>
<evidence type="ECO:0000313" key="7">
    <source>
        <dbReference type="Proteomes" id="UP000229612"/>
    </source>
</evidence>
<dbReference type="SMART" id="SM00363">
    <property type="entry name" value="S4"/>
    <property type="match status" value="1"/>
</dbReference>
<dbReference type="CDD" id="cd00165">
    <property type="entry name" value="S4"/>
    <property type="match status" value="1"/>
</dbReference>
<dbReference type="InterPro" id="IPR002942">
    <property type="entry name" value="S4_RNA-bd"/>
</dbReference>
<dbReference type="PROSITE" id="PS50889">
    <property type="entry name" value="S4"/>
    <property type="match status" value="1"/>
</dbReference>
<dbReference type="Gene3D" id="3.10.290.10">
    <property type="entry name" value="RNA-binding S4 domain"/>
    <property type="match status" value="1"/>
</dbReference>
<gene>
    <name evidence="6" type="ORF">COU14_01190</name>
</gene>
<dbReference type="InterPro" id="IPR000748">
    <property type="entry name" value="PsdUridine_synth_RsuA/RluB/E/F"/>
</dbReference>
<keyword evidence="3" id="KW-0694">RNA-binding</keyword>
<organism evidence="6 7">
    <name type="scientific">Candidatus Kaiserbacteria bacterium CG10_big_fil_rev_8_21_14_0_10_44_10</name>
    <dbReference type="NCBI Taxonomy" id="1974606"/>
    <lineage>
        <taxon>Bacteria</taxon>
        <taxon>Candidatus Kaiseribacteriota</taxon>
    </lineage>
</organism>
<dbReference type="PROSITE" id="PS01149">
    <property type="entry name" value="PSI_RSU"/>
    <property type="match status" value="1"/>
</dbReference>
<comment type="similarity">
    <text evidence="1 4">Belongs to the pseudouridine synthase RsuA family.</text>
</comment>
<proteinExistence type="inferred from homology"/>
<dbReference type="InterPro" id="IPR020103">
    <property type="entry name" value="PsdUridine_synth_cat_dom_sf"/>
</dbReference>
<dbReference type="InterPro" id="IPR036986">
    <property type="entry name" value="S4_RNA-bd_sf"/>
</dbReference>
<dbReference type="PANTHER" id="PTHR47683">
    <property type="entry name" value="PSEUDOURIDINE SYNTHASE FAMILY PROTEIN-RELATED"/>
    <property type="match status" value="1"/>
</dbReference>
<dbReference type="PANTHER" id="PTHR47683:SF2">
    <property type="entry name" value="RNA-BINDING S4 DOMAIN-CONTAINING PROTEIN"/>
    <property type="match status" value="1"/>
</dbReference>
<dbReference type="Pfam" id="PF01479">
    <property type="entry name" value="S4"/>
    <property type="match status" value="1"/>
</dbReference>
<reference evidence="7" key="1">
    <citation type="submission" date="2017-09" db="EMBL/GenBank/DDBJ databases">
        <title>Depth-based differentiation of microbial function through sediment-hosted aquifers and enrichment of novel symbionts in the deep terrestrial subsurface.</title>
        <authorList>
            <person name="Probst A.J."/>
            <person name="Ladd B."/>
            <person name="Jarett J.K."/>
            <person name="Geller-Mcgrath D.E."/>
            <person name="Sieber C.M.K."/>
            <person name="Emerson J.B."/>
            <person name="Anantharaman K."/>
            <person name="Thomas B.C."/>
            <person name="Malmstrom R."/>
            <person name="Stieglmeier M."/>
            <person name="Klingl A."/>
            <person name="Woyke T."/>
            <person name="Ryan C.M."/>
            <person name="Banfield J.F."/>
        </authorList>
    </citation>
    <scope>NUCLEOTIDE SEQUENCE [LARGE SCALE GENOMIC DNA]</scope>
</reference>
<evidence type="ECO:0000256" key="3">
    <source>
        <dbReference type="PROSITE-ProRule" id="PRU00182"/>
    </source>
</evidence>
<keyword evidence="2 4" id="KW-0413">Isomerase</keyword>
<protein>
    <recommendedName>
        <fullName evidence="4">Pseudouridine synthase</fullName>
        <ecNumber evidence="4">5.4.99.-</ecNumber>
    </recommendedName>
</protein>
<dbReference type="Gene3D" id="3.30.70.580">
    <property type="entry name" value="Pseudouridine synthase I, catalytic domain, N-terminal subdomain"/>
    <property type="match status" value="1"/>
</dbReference>
<dbReference type="Proteomes" id="UP000229612">
    <property type="component" value="Unassembled WGS sequence"/>
</dbReference>
<dbReference type="Gene3D" id="3.30.70.1560">
    <property type="entry name" value="Alpha-L RNA-binding motif"/>
    <property type="match status" value="1"/>
</dbReference>
<dbReference type="EMBL" id="PFBG01000013">
    <property type="protein sequence ID" value="PIR86010.1"/>
    <property type="molecule type" value="Genomic_DNA"/>
</dbReference>
<name>A0A2H0UI08_9BACT</name>
<evidence type="ECO:0000256" key="1">
    <source>
        <dbReference type="ARBA" id="ARBA00008348"/>
    </source>
</evidence>
<dbReference type="AlphaFoldDB" id="A0A2H0UI08"/>
<dbReference type="InterPro" id="IPR006145">
    <property type="entry name" value="PsdUridine_synth_RsuA/RluA"/>
</dbReference>
<dbReference type="InterPro" id="IPR020094">
    <property type="entry name" value="TruA/RsuA/RluB/E/F_N"/>
</dbReference>